<dbReference type="AlphaFoldDB" id="A0A7X6R1R5"/>
<dbReference type="Proteomes" id="UP000540698">
    <property type="component" value="Unassembled WGS sequence"/>
</dbReference>
<protein>
    <submittedName>
        <fullName evidence="1">Uncharacterized protein</fullName>
    </submittedName>
</protein>
<dbReference type="EMBL" id="JAAXOS010000002">
    <property type="protein sequence ID" value="NKY25614.1"/>
    <property type="molecule type" value="Genomic_DNA"/>
</dbReference>
<sequence length="179" mass="20553">MGNDEQLTMDLGVPVEQTAWGKWVDPDRRAAQVRKFMDYAGIREIPSEPWAEDSAEVERLDSIIADLFPDLATAMRPEKADMTDAFICFIGECFIKYAGAEWIEYKWFGRDHSFYDHVNPALLFDTLDEDVDTIWGLMGSMIEFDPDVHDGMFSTMAAIFREYAGYHQEKLEEEASTAR</sequence>
<organism evidence="1 2">
    <name type="scientific">Nocardia gamkensis</name>
    <dbReference type="NCBI Taxonomy" id="352869"/>
    <lineage>
        <taxon>Bacteria</taxon>
        <taxon>Bacillati</taxon>
        <taxon>Actinomycetota</taxon>
        <taxon>Actinomycetes</taxon>
        <taxon>Mycobacteriales</taxon>
        <taxon>Nocardiaceae</taxon>
        <taxon>Nocardia</taxon>
    </lineage>
</organism>
<comment type="caution">
    <text evidence="1">The sequence shown here is derived from an EMBL/GenBank/DDBJ whole genome shotgun (WGS) entry which is preliminary data.</text>
</comment>
<evidence type="ECO:0000313" key="1">
    <source>
        <dbReference type="EMBL" id="NKY25614.1"/>
    </source>
</evidence>
<gene>
    <name evidence="1" type="ORF">HGB38_05110</name>
</gene>
<proteinExistence type="predicted"/>
<reference evidence="1 2" key="1">
    <citation type="submission" date="2020-04" db="EMBL/GenBank/DDBJ databases">
        <title>MicrobeNet Type strains.</title>
        <authorList>
            <person name="Nicholson A.C."/>
        </authorList>
    </citation>
    <scope>NUCLEOTIDE SEQUENCE [LARGE SCALE GENOMIC DNA]</scope>
    <source>
        <strain evidence="1 2">DSM 44956</strain>
    </source>
</reference>
<keyword evidence="2" id="KW-1185">Reference proteome</keyword>
<accession>A0A7X6R1R5</accession>
<dbReference type="RefSeq" id="WP_157114338.1">
    <property type="nucleotide sequence ID" value="NZ_JAAXOS010000002.1"/>
</dbReference>
<name>A0A7X6R1R5_9NOCA</name>
<evidence type="ECO:0000313" key="2">
    <source>
        <dbReference type="Proteomes" id="UP000540698"/>
    </source>
</evidence>